<comment type="subcellular location">
    <subcellularLocation>
        <location evidence="1">Membrane</location>
        <topology evidence="1">Multi-pass membrane protein</topology>
    </subcellularLocation>
</comment>
<dbReference type="CDD" id="cd04187">
    <property type="entry name" value="DPM1_like_bac"/>
    <property type="match status" value="1"/>
</dbReference>
<dbReference type="InterPro" id="IPR001173">
    <property type="entry name" value="Glyco_trans_2-like"/>
</dbReference>
<evidence type="ECO:0000256" key="3">
    <source>
        <dbReference type="ARBA" id="ARBA00022676"/>
    </source>
</evidence>
<evidence type="ECO:0000256" key="2">
    <source>
        <dbReference type="ARBA" id="ARBA00006739"/>
    </source>
</evidence>
<gene>
    <name evidence="10" type="ORF">OM076_04945</name>
</gene>
<comment type="caution">
    <text evidence="10">The sequence shown here is derived from an EMBL/GenBank/DDBJ whole genome shotgun (WGS) entry which is preliminary data.</text>
</comment>
<feature type="transmembrane region" description="Helical" evidence="8">
    <location>
        <begin position="222"/>
        <end position="252"/>
    </location>
</feature>
<protein>
    <submittedName>
        <fullName evidence="10">Glycosyltransferase family 2 protein</fullName>
    </submittedName>
</protein>
<proteinExistence type="inferred from homology"/>
<dbReference type="Proteomes" id="UP001149140">
    <property type="component" value="Unassembled WGS sequence"/>
</dbReference>
<feature type="transmembrane region" description="Helical" evidence="8">
    <location>
        <begin position="258"/>
        <end position="283"/>
    </location>
</feature>
<keyword evidence="6 8" id="KW-1133">Transmembrane helix</keyword>
<evidence type="ECO:0000256" key="7">
    <source>
        <dbReference type="ARBA" id="ARBA00023136"/>
    </source>
</evidence>
<keyword evidence="3" id="KW-0328">Glycosyltransferase</keyword>
<evidence type="ECO:0000256" key="4">
    <source>
        <dbReference type="ARBA" id="ARBA00022679"/>
    </source>
</evidence>
<dbReference type="PANTHER" id="PTHR48090">
    <property type="entry name" value="UNDECAPRENYL-PHOSPHATE 4-DEOXY-4-FORMAMIDO-L-ARABINOSE TRANSFERASE-RELATED"/>
    <property type="match status" value="1"/>
</dbReference>
<dbReference type="PANTHER" id="PTHR48090:SF1">
    <property type="entry name" value="PROPHAGE BACTOPRENOL GLUCOSYL TRANSFERASE HOMOLOG"/>
    <property type="match status" value="1"/>
</dbReference>
<evidence type="ECO:0000256" key="1">
    <source>
        <dbReference type="ARBA" id="ARBA00004141"/>
    </source>
</evidence>
<dbReference type="AlphaFoldDB" id="A0A9X3S0W9"/>
<keyword evidence="4" id="KW-0808">Transferase</keyword>
<comment type="similarity">
    <text evidence="2">Belongs to the glycosyltransferase 2 family.</text>
</comment>
<dbReference type="Gene3D" id="3.90.550.10">
    <property type="entry name" value="Spore Coat Polysaccharide Biosynthesis Protein SpsA, Chain A"/>
    <property type="match status" value="1"/>
</dbReference>
<evidence type="ECO:0000256" key="6">
    <source>
        <dbReference type="ARBA" id="ARBA00022989"/>
    </source>
</evidence>
<accession>A0A9X3S0W9</accession>
<evidence type="ECO:0000313" key="11">
    <source>
        <dbReference type="Proteomes" id="UP001149140"/>
    </source>
</evidence>
<keyword evidence="7 8" id="KW-0472">Membrane</keyword>
<evidence type="ECO:0000256" key="8">
    <source>
        <dbReference type="SAM" id="Phobius"/>
    </source>
</evidence>
<dbReference type="GO" id="GO:0016757">
    <property type="term" value="F:glycosyltransferase activity"/>
    <property type="evidence" value="ECO:0007669"/>
    <property type="project" value="UniProtKB-KW"/>
</dbReference>
<reference evidence="10" key="1">
    <citation type="submission" date="2022-10" db="EMBL/GenBank/DDBJ databases">
        <title>The WGS of Solirubrobacter ginsenosidimutans DSM 21036.</title>
        <authorList>
            <person name="Jiang Z."/>
        </authorList>
    </citation>
    <scope>NUCLEOTIDE SEQUENCE</scope>
    <source>
        <strain evidence="10">DSM 21036</strain>
    </source>
</reference>
<dbReference type="RefSeq" id="WP_270038361.1">
    <property type="nucleotide sequence ID" value="NZ_JAPDOD010000003.1"/>
</dbReference>
<evidence type="ECO:0000313" key="10">
    <source>
        <dbReference type="EMBL" id="MDA0159601.1"/>
    </source>
</evidence>
<dbReference type="InterPro" id="IPR029044">
    <property type="entry name" value="Nucleotide-diphossugar_trans"/>
</dbReference>
<keyword evidence="11" id="KW-1185">Reference proteome</keyword>
<dbReference type="InterPro" id="IPR050256">
    <property type="entry name" value="Glycosyltransferase_2"/>
</dbReference>
<dbReference type="EMBL" id="JAPDOD010000003">
    <property type="protein sequence ID" value="MDA0159601.1"/>
    <property type="molecule type" value="Genomic_DNA"/>
</dbReference>
<dbReference type="GO" id="GO:0005886">
    <property type="term" value="C:plasma membrane"/>
    <property type="evidence" value="ECO:0007669"/>
    <property type="project" value="TreeGrafter"/>
</dbReference>
<evidence type="ECO:0000259" key="9">
    <source>
        <dbReference type="Pfam" id="PF00535"/>
    </source>
</evidence>
<feature type="domain" description="Glycosyltransferase 2-like" evidence="9">
    <location>
        <begin position="4"/>
        <end position="161"/>
    </location>
</feature>
<sequence>MDVSVVVPVLNEEAGLRELHARIGAALRDVSYEVVYVDDGSTDGSAALIEALGEETGTAVLVKLSRNFGMEVAMSAGIDHARGDYVALVHADLQDPPELLPDMLRIARDGADVVYARRIGRDEPWHKRVLATAFYKLMERLARVPYQGQAGDFRLMSRRVVDIVREMPESRRFLRGMVAWVGFEQVPVEYRRAGRLNGRGASYRSLFRLAAEAMAAFSDVPLAVASIAGMVTAALAGLAGVVLVLATIFGWVTASLGVWTLITLLFLGGVQLISVGILGRYLARVHEQTLRRPLYLVDRVVEPLADGRGEPARGGARLGGEPRVGPLGG</sequence>
<keyword evidence="5 8" id="KW-0812">Transmembrane</keyword>
<evidence type="ECO:0000256" key="5">
    <source>
        <dbReference type="ARBA" id="ARBA00022692"/>
    </source>
</evidence>
<name>A0A9X3S0W9_9ACTN</name>
<dbReference type="Pfam" id="PF00535">
    <property type="entry name" value="Glycos_transf_2"/>
    <property type="match status" value="1"/>
</dbReference>
<dbReference type="SUPFAM" id="SSF53448">
    <property type="entry name" value="Nucleotide-diphospho-sugar transferases"/>
    <property type="match status" value="1"/>
</dbReference>
<organism evidence="10 11">
    <name type="scientific">Solirubrobacter ginsenosidimutans</name>
    <dbReference type="NCBI Taxonomy" id="490573"/>
    <lineage>
        <taxon>Bacteria</taxon>
        <taxon>Bacillati</taxon>
        <taxon>Actinomycetota</taxon>
        <taxon>Thermoleophilia</taxon>
        <taxon>Solirubrobacterales</taxon>
        <taxon>Solirubrobacteraceae</taxon>
        <taxon>Solirubrobacter</taxon>
    </lineage>
</organism>